<evidence type="ECO:0000313" key="1">
    <source>
        <dbReference type="EMBL" id="VWB69302.1"/>
    </source>
</evidence>
<name>A0A6P2LQ70_9BURK</name>
<dbReference type="AlphaFoldDB" id="A0A6P2LQ70"/>
<dbReference type="Proteomes" id="UP000494222">
    <property type="component" value="Unassembled WGS sequence"/>
</dbReference>
<evidence type="ECO:0008006" key="3">
    <source>
        <dbReference type="Google" id="ProtNLM"/>
    </source>
</evidence>
<reference evidence="1 2" key="1">
    <citation type="submission" date="2019-09" db="EMBL/GenBank/DDBJ databases">
        <authorList>
            <person name="Depoorter E."/>
        </authorList>
    </citation>
    <scope>NUCLEOTIDE SEQUENCE [LARGE SCALE GENOMIC DNA]</scope>
    <source>
        <strain evidence="1">LMG 24064</strain>
    </source>
</reference>
<organism evidence="1 2">
    <name type="scientific">Burkholderia latens</name>
    <dbReference type="NCBI Taxonomy" id="488446"/>
    <lineage>
        <taxon>Bacteria</taxon>
        <taxon>Pseudomonadati</taxon>
        <taxon>Pseudomonadota</taxon>
        <taxon>Betaproteobacteria</taxon>
        <taxon>Burkholderiales</taxon>
        <taxon>Burkholderiaceae</taxon>
        <taxon>Burkholderia</taxon>
        <taxon>Burkholderia cepacia complex</taxon>
    </lineage>
</organism>
<sequence>MKRMERAWNEVSGAAGVAALAAIESAVVFAIVVMTGVGH</sequence>
<gene>
    <name evidence="1" type="ORF">BLA24064_03240</name>
</gene>
<protein>
    <recommendedName>
        <fullName evidence="3">Pyruvate carboxyltransferase domain-containing protein</fullName>
    </recommendedName>
</protein>
<proteinExistence type="predicted"/>
<accession>A0A6P2LQ70</accession>
<dbReference type="EMBL" id="CABVPL010000021">
    <property type="protein sequence ID" value="VWB69302.1"/>
    <property type="molecule type" value="Genomic_DNA"/>
</dbReference>
<evidence type="ECO:0000313" key="2">
    <source>
        <dbReference type="Proteomes" id="UP000494222"/>
    </source>
</evidence>